<feature type="non-terminal residue" evidence="2">
    <location>
        <position position="375"/>
    </location>
</feature>
<dbReference type="EMBL" id="AUZY01003247">
    <property type="protein sequence ID" value="EQD70156.1"/>
    <property type="molecule type" value="Genomic_DNA"/>
</dbReference>
<gene>
    <name evidence="2" type="ORF">B1B_05153</name>
</gene>
<reference evidence="2" key="1">
    <citation type="submission" date="2013-08" db="EMBL/GenBank/DDBJ databases">
        <authorList>
            <person name="Mendez C."/>
            <person name="Richter M."/>
            <person name="Ferrer M."/>
            <person name="Sanchez J."/>
        </authorList>
    </citation>
    <scope>NUCLEOTIDE SEQUENCE</scope>
</reference>
<dbReference type="AlphaFoldDB" id="T1BB80"/>
<reference evidence="2" key="2">
    <citation type="journal article" date="2014" name="ISME J.">
        <title>Microbial stratification in low pH oxic and suboxic macroscopic growths along an acid mine drainage.</title>
        <authorList>
            <person name="Mendez-Garcia C."/>
            <person name="Mesa V."/>
            <person name="Sprenger R.R."/>
            <person name="Richter M."/>
            <person name="Diez M.S."/>
            <person name="Solano J."/>
            <person name="Bargiela R."/>
            <person name="Golyshina O.V."/>
            <person name="Manteca A."/>
            <person name="Ramos J.L."/>
            <person name="Gallego J.R."/>
            <person name="Llorente I."/>
            <person name="Martins Dos Santos V.A."/>
            <person name="Jensen O.N."/>
            <person name="Pelaez A.I."/>
            <person name="Sanchez J."/>
            <person name="Ferrer M."/>
        </authorList>
    </citation>
    <scope>NUCLEOTIDE SEQUENCE</scope>
</reference>
<name>T1BB80_9ZZZZ</name>
<evidence type="ECO:0000313" key="2">
    <source>
        <dbReference type="EMBL" id="EQD70156.1"/>
    </source>
</evidence>
<feature type="region of interest" description="Disordered" evidence="1">
    <location>
        <begin position="212"/>
        <end position="239"/>
    </location>
</feature>
<comment type="caution">
    <text evidence="2">The sequence shown here is derived from an EMBL/GenBank/DDBJ whole genome shotgun (WGS) entry which is preliminary data.</text>
</comment>
<organism evidence="2">
    <name type="scientific">mine drainage metagenome</name>
    <dbReference type="NCBI Taxonomy" id="410659"/>
    <lineage>
        <taxon>unclassified sequences</taxon>
        <taxon>metagenomes</taxon>
        <taxon>ecological metagenomes</taxon>
    </lineage>
</organism>
<proteinExistence type="predicted"/>
<accession>T1BB80</accession>
<protein>
    <recommendedName>
        <fullName evidence="3">ISKra4 family transposase</fullName>
    </recommendedName>
</protein>
<evidence type="ECO:0008006" key="3">
    <source>
        <dbReference type="Google" id="ProtNLM"/>
    </source>
</evidence>
<evidence type="ECO:0000256" key="1">
    <source>
        <dbReference type="SAM" id="MobiDB-lite"/>
    </source>
</evidence>
<sequence>MQWHELEAAPEYQPAWQELKEIIGQLQEFERSPREHGQIEQHLMVRSHALMRALMQAHLDRLAKQEEKQDRVIAASGTVRRQARERCRSLMTLFGEVRVHRLGYSDRRTDSVFPLDAQLNLPSQQYSHGLQERLGEVVADASFEAAVAHITHHTGGHVPKRQAEQIAHAVSADFDAFYAQRAPPAPAPPQVAEPLGVISLDGKGIVMRQEDLREETQRRAAASSHKLQSRLSRGEKRNRKRMATVAAVYEIEPHYRKAEQIMDPQAARPPAPKPIDKRLWASVQQPMSEVLDEAFAEARRRDSSGERTWLVLVDGLPEQLRQVYAAIKRHGRKAIVMQDFIHVLQYLWDAAWCLHEEGDPKAEQWVREHATDILR</sequence>